<evidence type="ECO:0000313" key="1">
    <source>
        <dbReference type="EMBL" id="KAH6650203.1"/>
    </source>
</evidence>
<gene>
    <name evidence="1" type="ORF">F5144DRAFT_636699</name>
</gene>
<organism evidence="1 2">
    <name type="scientific">Chaetomium tenue</name>
    <dbReference type="NCBI Taxonomy" id="1854479"/>
    <lineage>
        <taxon>Eukaryota</taxon>
        <taxon>Fungi</taxon>
        <taxon>Dikarya</taxon>
        <taxon>Ascomycota</taxon>
        <taxon>Pezizomycotina</taxon>
        <taxon>Sordariomycetes</taxon>
        <taxon>Sordariomycetidae</taxon>
        <taxon>Sordariales</taxon>
        <taxon>Chaetomiaceae</taxon>
        <taxon>Chaetomium</taxon>
    </lineage>
</organism>
<comment type="caution">
    <text evidence="1">The sequence shown here is derived from an EMBL/GenBank/DDBJ whole genome shotgun (WGS) entry which is preliminary data.</text>
</comment>
<sequence length="280" mass="30504">MNRLTTAFALLPVAFATPFLQRAQTVNVVLRVNKVTSDSAIDVWNESKSEVLAQACSRSLKSGSFESSPILFTVDEYGAGTLSIGTQTYTIHDDPDVSGGIICGRIASPSELAISCDVLIPESLQLRSLSKRDTQDCFAGSPVEAFEEPMECGFRDGCEIGYSNIRSFSIGWSASLSAASWITGGFAVESSIETGNQFPCRGEAYDYFAVWKKMGQTAYTVQNGDYNQCSGFQKSGSPFVMWSPNTNNRGGNFYCVFSQQYARNIGDQYIDKSDKWPGGP</sequence>
<reference evidence="1 2" key="1">
    <citation type="journal article" date="2021" name="Nat. Commun.">
        <title>Genetic determinants of endophytism in the Arabidopsis root mycobiome.</title>
        <authorList>
            <person name="Mesny F."/>
            <person name="Miyauchi S."/>
            <person name="Thiergart T."/>
            <person name="Pickel B."/>
            <person name="Atanasova L."/>
            <person name="Karlsson M."/>
            <person name="Huettel B."/>
            <person name="Barry K.W."/>
            <person name="Haridas S."/>
            <person name="Chen C."/>
            <person name="Bauer D."/>
            <person name="Andreopoulos W."/>
            <person name="Pangilinan J."/>
            <person name="LaButti K."/>
            <person name="Riley R."/>
            <person name="Lipzen A."/>
            <person name="Clum A."/>
            <person name="Drula E."/>
            <person name="Henrissat B."/>
            <person name="Kohler A."/>
            <person name="Grigoriev I.V."/>
            <person name="Martin F.M."/>
            <person name="Hacquard S."/>
        </authorList>
    </citation>
    <scope>NUCLEOTIDE SEQUENCE [LARGE SCALE GENOMIC DNA]</scope>
    <source>
        <strain evidence="1 2">MPI-SDFR-AT-0079</strain>
    </source>
</reference>
<dbReference type="Proteomes" id="UP000724584">
    <property type="component" value="Unassembled WGS sequence"/>
</dbReference>
<accession>A0ACB7PQF6</accession>
<proteinExistence type="predicted"/>
<name>A0ACB7PQF6_9PEZI</name>
<keyword evidence="2" id="KW-1185">Reference proteome</keyword>
<dbReference type="EMBL" id="JAGIZQ010000001">
    <property type="protein sequence ID" value="KAH6650203.1"/>
    <property type="molecule type" value="Genomic_DNA"/>
</dbReference>
<evidence type="ECO:0000313" key="2">
    <source>
        <dbReference type="Proteomes" id="UP000724584"/>
    </source>
</evidence>
<protein>
    <submittedName>
        <fullName evidence="1">Uncharacterized protein</fullName>
    </submittedName>
</protein>